<dbReference type="Gene3D" id="2.40.170.20">
    <property type="entry name" value="TonB-dependent receptor, beta-barrel domain"/>
    <property type="match status" value="1"/>
</dbReference>
<reference evidence="15 16" key="1">
    <citation type="submission" date="2023-12" db="EMBL/GenBank/DDBJ databases">
        <title>Friends and Foes: Symbiotic and Algicidal bacterial influence on Karenia brevis blooms.</title>
        <authorList>
            <person name="Fei C."/>
            <person name="Mohamed A.R."/>
            <person name="Booker A."/>
            <person name="Arshad M."/>
            <person name="Klass S."/>
            <person name="Ahn S."/>
            <person name="Gilbert P.M."/>
            <person name="Heil C.A."/>
            <person name="Martinez J.M."/>
            <person name="Amin S.A."/>
        </authorList>
    </citation>
    <scope>NUCLEOTIDE SEQUENCE [LARGE SCALE GENOMIC DNA]</scope>
    <source>
        <strain evidence="15 16">CE15</strain>
    </source>
</reference>
<evidence type="ECO:0000256" key="2">
    <source>
        <dbReference type="ARBA" id="ARBA00022448"/>
    </source>
</evidence>
<evidence type="ECO:0000256" key="9">
    <source>
        <dbReference type="PROSITE-ProRule" id="PRU01360"/>
    </source>
</evidence>
<keyword evidence="6 11" id="KW-0798">TonB box</keyword>
<name>A0ABU8ETB7_9GAMM</name>
<protein>
    <submittedName>
        <fullName evidence="15">TonB-dependent receptor</fullName>
    </submittedName>
</protein>
<keyword evidence="5 12" id="KW-0732">Signal</keyword>
<dbReference type="PANTHER" id="PTHR30069">
    <property type="entry name" value="TONB-DEPENDENT OUTER MEMBRANE RECEPTOR"/>
    <property type="match status" value="1"/>
</dbReference>
<feature type="chain" id="PRO_5045727018" evidence="12">
    <location>
        <begin position="24"/>
        <end position="762"/>
    </location>
</feature>
<feature type="domain" description="TonB-dependent receptor plug" evidence="14">
    <location>
        <begin position="56"/>
        <end position="170"/>
    </location>
</feature>
<evidence type="ECO:0000256" key="3">
    <source>
        <dbReference type="ARBA" id="ARBA00022452"/>
    </source>
</evidence>
<keyword evidence="15" id="KW-0675">Receptor</keyword>
<dbReference type="PROSITE" id="PS52016">
    <property type="entry name" value="TONB_DEPENDENT_REC_3"/>
    <property type="match status" value="1"/>
</dbReference>
<comment type="similarity">
    <text evidence="9 11">Belongs to the TonB-dependent receptor family.</text>
</comment>
<keyword evidence="4 9" id="KW-0812">Transmembrane</keyword>
<feature type="signal peptide" evidence="12">
    <location>
        <begin position="1"/>
        <end position="23"/>
    </location>
</feature>
<organism evidence="15 16">
    <name type="scientific">Pseudoalteromonas spongiae</name>
    <dbReference type="NCBI Taxonomy" id="298657"/>
    <lineage>
        <taxon>Bacteria</taxon>
        <taxon>Pseudomonadati</taxon>
        <taxon>Pseudomonadota</taxon>
        <taxon>Gammaproteobacteria</taxon>
        <taxon>Alteromonadales</taxon>
        <taxon>Pseudoalteromonadaceae</taxon>
        <taxon>Pseudoalteromonas</taxon>
    </lineage>
</organism>
<feature type="domain" description="TonB-dependent receptor-like beta-barrel" evidence="13">
    <location>
        <begin position="300"/>
        <end position="692"/>
    </location>
</feature>
<keyword evidence="2 9" id="KW-0813">Transport</keyword>
<gene>
    <name evidence="15" type="ORF">WAE96_11030</name>
</gene>
<dbReference type="RefSeq" id="WP_336435475.1">
    <property type="nucleotide sequence ID" value="NZ_JBAWKS010000001.1"/>
</dbReference>
<evidence type="ECO:0000259" key="13">
    <source>
        <dbReference type="Pfam" id="PF00593"/>
    </source>
</evidence>
<evidence type="ECO:0000313" key="16">
    <source>
        <dbReference type="Proteomes" id="UP001382455"/>
    </source>
</evidence>
<sequence>MASRINFLSVAILLAISAQANHADAIDYDLESLQALSLKDLLNVQVQTASRKKRSLLDAPANIKIVTAEQIKQRGYQNLIDILRDVPGFDFSNHYDGAGEYTSHSINRGIGGTPGNVQLLIMIDGIVQNHIAFNWSQPWGNQQILADIERIEIVQGPGSASYGANAYSGVVHFITKSAANTSGQRMSLLAGEHGTQSAQFMLNHQLSELRLQLAGRYFKRDGDSGLESYDPAGYFANHLFPNYQLQSYNANGYTTNTPHPFANQYQGAGFNNQSDDSALRGKLVWQNPHQYKRGIQLIKVGFNTWQQEQGLGSYVTGFEYQTRDASYKKHQSAQHYYLDFDYQYSPELILQTRIWQRENEQKPDTGFKYSYRFVDLIKSYHSVSEQRAFEQQLNISKLYDIDWQIGYRLMRSKKMGQVVSLGDYQIGQQASTSSDWLAAEAGLGLNVYSEYPLEHVDEQAVYVEAQGYLNDRLNYTLGMRYDHSDAYGGTTNPRAAINYNASQSLVFKLLYGQAFREPSIFELNDEFRGNPNLKPEQVRTTELVSHYFYEQQKHQLDIKTALYYSQEDNRIRLDISDENNNFRYDTSSTVSYENAKHSDYWGVTLDTSYTYNQNISAYFNYHYSDGDQDLAANALNHTTDHKINWGINYRVMPNLTIDLRANHLINRNAPTSNAYFDKHAPSLSLYNLVLSAPNLTISGINLTPQLIVKNLFDKQYTLVGRQDGASDINEYDIERNADPQGFTPAYHPQMGRTLALQVLVSF</sequence>
<evidence type="ECO:0000256" key="7">
    <source>
        <dbReference type="ARBA" id="ARBA00023136"/>
    </source>
</evidence>
<dbReference type="PROSITE" id="PS01156">
    <property type="entry name" value="TONB_DEPENDENT_REC_2"/>
    <property type="match status" value="1"/>
</dbReference>
<dbReference type="InterPro" id="IPR036942">
    <property type="entry name" value="Beta-barrel_TonB_sf"/>
</dbReference>
<keyword evidence="16" id="KW-1185">Reference proteome</keyword>
<dbReference type="PANTHER" id="PTHR30069:SF50">
    <property type="entry name" value="TONB-DEPENDENT RECEPTOR HI_1217-RELATED"/>
    <property type="match status" value="1"/>
</dbReference>
<evidence type="ECO:0000259" key="14">
    <source>
        <dbReference type="Pfam" id="PF07715"/>
    </source>
</evidence>
<accession>A0ABU8ETB7</accession>
<dbReference type="InterPro" id="IPR010917">
    <property type="entry name" value="TonB_rcpt_CS"/>
</dbReference>
<keyword evidence="8 9" id="KW-0998">Cell outer membrane</keyword>
<evidence type="ECO:0000256" key="5">
    <source>
        <dbReference type="ARBA" id="ARBA00022729"/>
    </source>
</evidence>
<evidence type="ECO:0000256" key="6">
    <source>
        <dbReference type="ARBA" id="ARBA00023077"/>
    </source>
</evidence>
<comment type="subcellular location">
    <subcellularLocation>
        <location evidence="1 9">Cell outer membrane</location>
        <topology evidence="1 9">Multi-pass membrane protein</topology>
    </subcellularLocation>
</comment>
<proteinExistence type="inferred from homology"/>
<evidence type="ECO:0000256" key="8">
    <source>
        <dbReference type="ARBA" id="ARBA00023237"/>
    </source>
</evidence>
<dbReference type="EMBL" id="JBAWKS010000001">
    <property type="protein sequence ID" value="MEI4550200.1"/>
    <property type="molecule type" value="Genomic_DNA"/>
</dbReference>
<dbReference type="Pfam" id="PF07715">
    <property type="entry name" value="Plug"/>
    <property type="match status" value="1"/>
</dbReference>
<feature type="short sequence motif" description="TonB C-terminal box" evidence="10">
    <location>
        <begin position="745"/>
        <end position="762"/>
    </location>
</feature>
<dbReference type="InterPro" id="IPR037066">
    <property type="entry name" value="Plug_dom_sf"/>
</dbReference>
<dbReference type="InterPro" id="IPR012910">
    <property type="entry name" value="Plug_dom"/>
</dbReference>
<evidence type="ECO:0000256" key="10">
    <source>
        <dbReference type="PROSITE-ProRule" id="PRU10144"/>
    </source>
</evidence>
<dbReference type="InterPro" id="IPR000531">
    <property type="entry name" value="Beta-barrel_TonB"/>
</dbReference>
<evidence type="ECO:0000313" key="15">
    <source>
        <dbReference type="EMBL" id="MEI4550200.1"/>
    </source>
</evidence>
<evidence type="ECO:0000256" key="1">
    <source>
        <dbReference type="ARBA" id="ARBA00004571"/>
    </source>
</evidence>
<keyword evidence="3 9" id="KW-1134">Transmembrane beta strand</keyword>
<dbReference type="SUPFAM" id="SSF56935">
    <property type="entry name" value="Porins"/>
    <property type="match status" value="1"/>
</dbReference>
<evidence type="ECO:0000256" key="4">
    <source>
        <dbReference type="ARBA" id="ARBA00022692"/>
    </source>
</evidence>
<dbReference type="Gene3D" id="2.170.130.10">
    <property type="entry name" value="TonB-dependent receptor, plug domain"/>
    <property type="match status" value="1"/>
</dbReference>
<comment type="caution">
    <text evidence="15">The sequence shown here is derived from an EMBL/GenBank/DDBJ whole genome shotgun (WGS) entry which is preliminary data.</text>
</comment>
<keyword evidence="7 9" id="KW-0472">Membrane</keyword>
<dbReference type="Proteomes" id="UP001382455">
    <property type="component" value="Unassembled WGS sequence"/>
</dbReference>
<dbReference type="Pfam" id="PF00593">
    <property type="entry name" value="TonB_dep_Rec_b-barrel"/>
    <property type="match status" value="1"/>
</dbReference>
<evidence type="ECO:0000256" key="12">
    <source>
        <dbReference type="SAM" id="SignalP"/>
    </source>
</evidence>
<evidence type="ECO:0000256" key="11">
    <source>
        <dbReference type="RuleBase" id="RU003357"/>
    </source>
</evidence>
<dbReference type="InterPro" id="IPR039426">
    <property type="entry name" value="TonB-dep_rcpt-like"/>
</dbReference>